<dbReference type="Pfam" id="PF04290">
    <property type="entry name" value="DctQ"/>
    <property type="match status" value="1"/>
</dbReference>
<keyword evidence="3" id="KW-1003">Cell membrane</keyword>
<protein>
    <recommendedName>
        <fullName evidence="9">TRAP transporter small permease protein</fullName>
    </recommendedName>
</protein>
<evidence type="ECO:0000256" key="3">
    <source>
        <dbReference type="ARBA" id="ARBA00022475"/>
    </source>
</evidence>
<keyword evidence="2 9" id="KW-0813">Transport</keyword>
<evidence type="ECO:0000256" key="1">
    <source>
        <dbReference type="ARBA" id="ARBA00004429"/>
    </source>
</evidence>
<evidence type="ECO:0000256" key="9">
    <source>
        <dbReference type="RuleBase" id="RU369079"/>
    </source>
</evidence>
<evidence type="ECO:0000256" key="5">
    <source>
        <dbReference type="ARBA" id="ARBA00022692"/>
    </source>
</evidence>
<dbReference type="RefSeq" id="WP_404611003.1">
    <property type="nucleotide sequence ID" value="NZ_JBIYDN010000023.1"/>
</dbReference>
<evidence type="ECO:0000313" key="12">
    <source>
        <dbReference type="Proteomes" id="UP001620514"/>
    </source>
</evidence>
<evidence type="ECO:0000256" key="2">
    <source>
        <dbReference type="ARBA" id="ARBA00022448"/>
    </source>
</evidence>
<keyword evidence="12" id="KW-1185">Reference proteome</keyword>
<organism evidence="11 12">
    <name type="scientific">Caballeronia udeis</name>
    <dbReference type="NCBI Taxonomy" id="1232866"/>
    <lineage>
        <taxon>Bacteria</taxon>
        <taxon>Pseudomonadati</taxon>
        <taxon>Pseudomonadota</taxon>
        <taxon>Betaproteobacteria</taxon>
        <taxon>Burkholderiales</taxon>
        <taxon>Burkholderiaceae</taxon>
        <taxon>Caballeronia</taxon>
    </lineage>
</organism>
<dbReference type="PANTHER" id="PTHR35011">
    <property type="entry name" value="2,3-DIKETO-L-GULONATE TRAP TRANSPORTER SMALL PERMEASE PROTEIN YIAM"/>
    <property type="match status" value="1"/>
</dbReference>
<dbReference type="InterPro" id="IPR007387">
    <property type="entry name" value="TRAP_DctQ"/>
</dbReference>
<evidence type="ECO:0000313" key="11">
    <source>
        <dbReference type="EMBL" id="MFK4446065.1"/>
    </source>
</evidence>
<dbReference type="Proteomes" id="UP001620514">
    <property type="component" value="Unassembled WGS sequence"/>
</dbReference>
<evidence type="ECO:0000256" key="4">
    <source>
        <dbReference type="ARBA" id="ARBA00022519"/>
    </source>
</evidence>
<evidence type="ECO:0000256" key="7">
    <source>
        <dbReference type="ARBA" id="ARBA00023136"/>
    </source>
</evidence>
<keyword evidence="6 9" id="KW-1133">Transmembrane helix</keyword>
<comment type="subunit">
    <text evidence="9">The complex comprises the extracytoplasmic solute receptor protein and the two transmembrane proteins.</text>
</comment>
<feature type="transmembrane region" description="Helical" evidence="9">
    <location>
        <begin position="20"/>
        <end position="40"/>
    </location>
</feature>
<reference evidence="11 12" key="1">
    <citation type="submission" date="2024-10" db="EMBL/GenBank/DDBJ databases">
        <authorList>
            <person name="Deangelis K."/>
            <person name="Huntemann M."/>
            <person name="Clum A."/>
            <person name="Wang J."/>
            <person name="Palaniappan K."/>
            <person name="Ritter S."/>
            <person name="Chen I.-M."/>
            <person name="Stamatis D."/>
            <person name="Reddy T."/>
            <person name="O'Malley R."/>
            <person name="Daum C."/>
            <person name="Ng V."/>
            <person name="Ivanova N."/>
            <person name="Kyrpides N."/>
            <person name="Woyke T."/>
        </authorList>
    </citation>
    <scope>NUCLEOTIDE SEQUENCE [LARGE SCALE GENOMIC DNA]</scope>
    <source>
        <strain evidence="11 12">GAS97</strain>
    </source>
</reference>
<keyword evidence="7 9" id="KW-0472">Membrane</keyword>
<name>A0ABW8MTW6_9BURK</name>
<sequence length="180" mass="19813">MTGVERCLNGIERICRSLTVALILTTMVVVFCDVMLRHFLNRPLPWAYDLVGMYLLAGTYFLALSDSYAARAHVGVDIFVRRLGESARRILEMLASAVGITLFGLIGYAAWLRTVVSFMNHDTVSGLIAWPTWISSAIVLVGSFLLVLRLLFRLAAHAGSLVLGRAIVDVLQIDGVRMGE</sequence>
<evidence type="ECO:0000256" key="6">
    <source>
        <dbReference type="ARBA" id="ARBA00022989"/>
    </source>
</evidence>
<comment type="similarity">
    <text evidence="8 9">Belongs to the TRAP transporter small permease family.</text>
</comment>
<feature type="transmembrane region" description="Helical" evidence="9">
    <location>
        <begin position="46"/>
        <end position="69"/>
    </location>
</feature>
<feature type="transmembrane region" description="Helical" evidence="9">
    <location>
        <begin position="132"/>
        <end position="152"/>
    </location>
</feature>
<dbReference type="EMBL" id="JBIYDN010000023">
    <property type="protein sequence ID" value="MFK4446065.1"/>
    <property type="molecule type" value="Genomic_DNA"/>
</dbReference>
<keyword evidence="5 9" id="KW-0812">Transmembrane</keyword>
<comment type="caution">
    <text evidence="11">The sequence shown here is derived from an EMBL/GenBank/DDBJ whole genome shotgun (WGS) entry which is preliminary data.</text>
</comment>
<evidence type="ECO:0000259" key="10">
    <source>
        <dbReference type="Pfam" id="PF04290"/>
    </source>
</evidence>
<dbReference type="InterPro" id="IPR055348">
    <property type="entry name" value="DctQ"/>
</dbReference>
<accession>A0ABW8MTW6</accession>
<reference evidence="11 12" key="2">
    <citation type="submission" date="2024-11" db="EMBL/GenBank/DDBJ databases">
        <title>Using genomics to understand microbial adaptation to soil warming.</title>
        <authorList>
            <person name="Deangelis K.M. PhD."/>
        </authorList>
    </citation>
    <scope>NUCLEOTIDE SEQUENCE [LARGE SCALE GENOMIC DNA]</scope>
    <source>
        <strain evidence="11 12">GAS97</strain>
    </source>
</reference>
<dbReference type="PANTHER" id="PTHR35011:SF10">
    <property type="entry name" value="TRAP TRANSPORTER SMALL PERMEASE PROTEIN"/>
    <property type="match status" value="1"/>
</dbReference>
<gene>
    <name evidence="11" type="ORF">ABH943_006097</name>
</gene>
<evidence type="ECO:0000256" key="8">
    <source>
        <dbReference type="ARBA" id="ARBA00038436"/>
    </source>
</evidence>
<feature type="domain" description="Tripartite ATP-independent periplasmic transporters DctQ component" evidence="10">
    <location>
        <begin position="27"/>
        <end position="155"/>
    </location>
</feature>
<keyword evidence="4 9" id="KW-0997">Cell inner membrane</keyword>
<comment type="subcellular location">
    <subcellularLocation>
        <location evidence="1 9">Cell inner membrane</location>
        <topology evidence="1 9">Multi-pass membrane protein</topology>
    </subcellularLocation>
</comment>
<proteinExistence type="inferred from homology"/>
<feature type="transmembrane region" description="Helical" evidence="9">
    <location>
        <begin position="90"/>
        <end position="112"/>
    </location>
</feature>
<comment type="function">
    <text evidence="9">Part of the tripartite ATP-independent periplasmic (TRAP) transport system.</text>
</comment>